<dbReference type="AlphaFoldDB" id="A0A6C1DPJ2"/>
<reference evidence="2 3" key="1">
    <citation type="journal article" date="2019" name="BMC Genomics">
        <title>Chromosome level assembly and comparative genome analysis confirm lager-brewing yeasts originated from a single hybridization.</title>
        <authorList>
            <person name="Salazar A.N."/>
            <person name="Gorter de Vries A.R."/>
            <person name="van den Broek M."/>
            <person name="Brouwers N."/>
            <person name="de la Torre Cortes P."/>
            <person name="Kuijpers N.G.A."/>
            <person name="Daran J.G."/>
            <person name="Abeel T."/>
        </authorList>
    </citation>
    <scope>NUCLEOTIDE SEQUENCE [LARGE SCALE GENOMIC DNA]</scope>
    <source>
        <strain evidence="2 3">CBS 1483</strain>
    </source>
</reference>
<accession>A0A6C1DPJ2</accession>
<evidence type="ECO:0000256" key="1">
    <source>
        <dbReference type="SAM" id="MobiDB-lite"/>
    </source>
</evidence>
<sequence>MMDSGKSDINKHAYKETATPLPVDPPSYEETMKQDKEEVEADETTSSAHRDSFMRPVYTHHPHPRSHKGYPGAKTLTYTSR</sequence>
<evidence type="ECO:0000313" key="2">
    <source>
        <dbReference type="EMBL" id="QID78952.1"/>
    </source>
</evidence>
<feature type="compositionally biased region" description="Basic residues" evidence="1">
    <location>
        <begin position="58"/>
        <end position="68"/>
    </location>
</feature>
<protein>
    <submittedName>
        <fullName evidence="2">Uncharacterized protein</fullName>
    </submittedName>
</protein>
<dbReference type="Proteomes" id="UP000501346">
    <property type="component" value="Chromosome ScIV"/>
</dbReference>
<feature type="compositionally biased region" description="Basic and acidic residues" evidence="1">
    <location>
        <begin position="1"/>
        <end position="15"/>
    </location>
</feature>
<organism evidence="2 3">
    <name type="scientific">Saccharomyces pastorianus</name>
    <name type="common">Lager yeast</name>
    <name type="synonym">Saccharomyces cerevisiae x Saccharomyces eubayanus</name>
    <dbReference type="NCBI Taxonomy" id="27292"/>
    <lineage>
        <taxon>Eukaryota</taxon>
        <taxon>Fungi</taxon>
        <taxon>Dikarya</taxon>
        <taxon>Ascomycota</taxon>
        <taxon>Saccharomycotina</taxon>
        <taxon>Saccharomycetes</taxon>
        <taxon>Saccharomycetales</taxon>
        <taxon>Saccharomycetaceae</taxon>
        <taxon>Saccharomyces</taxon>
    </lineage>
</organism>
<name>A0A6C1DPJ2_SACPS</name>
<evidence type="ECO:0000313" key="3">
    <source>
        <dbReference type="Proteomes" id="UP000501346"/>
    </source>
</evidence>
<proteinExistence type="predicted"/>
<feature type="region of interest" description="Disordered" evidence="1">
    <location>
        <begin position="1"/>
        <end position="81"/>
    </location>
</feature>
<gene>
    <name evidence="2" type="ORF">GRS66_001184</name>
</gene>
<keyword evidence="3" id="KW-1185">Reference proteome</keyword>
<dbReference type="EMBL" id="CP048985">
    <property type="protein sequence ID" value="QID78952.1"/>
    <property type="molecule type" value="Genomic_DNA"/>
</dbReference>
<dbReference type="OrthoDB" id="4038302at2759"/>